<evidence type="ECO:0000313" key="2">
    <source>
        <dbReference type="EMBL" id="JAD16616.1"/>
    </source>
</evidence>
<feature type="region of interest" description="Disordered" evidence="1">
    <location>
        <begin position="1"/>
        <end position="23"/>
    </location>
</feature>
<dbReference type="AlphaFoldDB" id="A0A0A8XS24"/>
<organism evidence="2">
    <name type="scientific">Arundo donax</name>
    <name type="common">Giant reed</name>
    <name type="synonym">Donax arundinaceus</name>
    <dbReference type="NCBI Taxonomy" id="35708"/>
    <lineage>
        <taxon>Eukaryota</taxon>
        <taxon>Viridiplantae</taxon>
        <taxon>Streptophyta</taxon>
        <taxon>Embryophyta</taxon>
        <taxon>Tracheophyta</taxon>
        <taxon>Spermatophyta</taxon>
        <taxon>Magnoliopsida</taxon>
        <taxon>Liliopsida</taxon>
        <taxon>Poales</taxon>
        <taxon>Poaceae</taxon>
        <taxon>PACMAD clade</taxon>
        <taxon>Arundinoideae</taxon>
        <taxon>Arundineae</taxon>
        <taxon>Arundo</taxon>
    </lineage>
</organism>
<accession>A0A0A8XS24</accession>
<name>A0A0A8XS24_ARUDO</name>
<keyword evidence="2" id="KW-0472">Membrane</keyword>
<dbReference type="EMBL" id="GBRH01281279">
    <property type="protein sequence ID" value="JAD16616.1"/>
    <property type="molecule type" value="Transcribed_RNA"/>
</dbReference>
<reference evidence="2" key="1">
    <citation type="submission" date="2014-09" db="EMBL/GenBank/DDBJ databases">
        <authorList>
            <person name="Magalhaes I.L.F."/>
            <person name="Oliveira U."/>
            <person name="Santos F.R."/>
            <person name="Vidigal T.H.D.A."/>
            <person name="Brescovit A.D."/>
            <person name="Santos A.J."/>
        </authorList>
    </citation>
    <scope>NUCLEOTIDE SEQUENCE</scope>
    <source>
        <tissue evidence="2">Shoot tissue taken approximately 20 cm above the soil surface</tissue>
    </source>
</reference>
<keyword evidence="2" id="KW-0812">Transmembrane</keyword>
<reference evidence="2" key="2">
    <citation type="journal article" date="2015" name="Data Brief">
        <title>Shoot transcriptome of the giant reed, Arundo donax.</title>
        <authorList>
            <person name="Barrero R.A."/>
            <person name="Guerrero F.D."/>
            <person name="Moolhuijzen P."/>
            <person name="Goolsby J.A."/>
            <person name="Tidwell J."/>
            <person name="Bellgard S.E."/>
            <person name="Bellgard M.I."/>
        </authorList>
    </citation>
    <scope>NUCLEOTIDE SEQUENCE</scope>
    <source>
        <tissue evidence="2">Shoot tissue taken approximately 20 cm above the soil surface</tissue>
    </source>
</reference>
<evidence type="ECO:0000256" key="1">
    <source>
        <dbReference type="SAM" id="MobiDB-lite"/>
    </source>
</evidence>
<proteinExistence type="predicted"/>
<sequence length="78" mass="8642">MKPEKTKAPNPPNKATDAGPNGRKIWMKLVKTRIVRPENRRGPRYPNSLPFFEAQKAYAVKEAATPAVNINASSTILP</sequence>
<protein>
    <submittedName>
        <fullName evidence="2">Transmembrane BAX inhibitor motif-containing protein 4</fullName>
    </submittedName>
</protein>